<dbReference type="PROSITE" id="PS51186">
    <property type="entry name" value="GNAT"/>
    <property type="match status" value="1"/>
</dbReference>
<name>A0AA42B0R4_PAPNU</name>
<dbReference type="GO" id="GO:1990190">
    <property type="term" value="F:protein-N-terminal-glutamate acetyltransferase activity"/>
    <property type="evidence" value="ECO:0007669"/>
    <property type="project" value="TreeGrafter"/>
</dbReference>
<dbReference type="EMBL" id="JAJJMA010290809">
    <property type="protein sequence ID" value="MCL7047232.1"/>
    <property type="molecule type" value="Genomic_DNA"/>
</dbReference>
<feature type="domain" description="N-acetyltransferase" evidence="4">
    <location>
        <begin position="2"/>
        <end position="171"/>
    </location>
</feature>
<dbReference type="Gene3D" id="3.40.630.30">
    <property type="match status" value="1"/>
</dbReference>
<accession>A0AA42B0R4</accession>
<keyword evidence="1" id="KW-0808">Transferase</keyword>
<evidence type="ECO:0000313" key="5">
    <source>
        <dbReference type="EMBL" id="MCL7047232.1"/>
    </source>
</evidence>
<evidence type="ECO:0000256" key="3">
    <source>
        <dbReference type="ARBA" id="ARBA00025786"/>
    </source>
</evidence>
<dbReference type="SUPFAM" id="SSF55729">
    <property type="entry name" value="Acyl-CoA N-acyltransferases (Nat)"/>
    <property type="match status" value="1"/>
</dbReference>
<dbReference type="CDD" id="cd04301">
    <property type="entry name" value="NAT_SF"/>
    <property type="match status" value="1"/>
</dbReference>
<protein>
    <recommendedName>
        <fullName evidence="4">N-acetyltransferase domain-containing protein</fullName>
    </recommendedName>
</protein>
<dbReference type="GO" id="GO:1990189">
    <property type="term" value="F:protein N-terminal-serine acetyltransferase activity"/>
    <property type="evidence" value="ECO:0007669"/>
    <property type="project" value="TreeGrafter"/>
</dbReference>
<dbReference type="Proteomes" id="UP001177140">
    <property type="component" value="Unassembled WGS sequence"/>
</dbReference>
<proteinExistence type="inferred from homology"/>
<gene>
    <name evidence="5" type="ORF">MKW94_019856</name>
</gene>
<evidence type="ECO:0000259" key="4">
    <source>
        <dbReference type="PROSITE" id="PS51186"/>
    </source>
</evidence>
<dbReference type="InterPro" id="IPR045047">
    <property type="entry name" value="Ard1-like"/>
</dbReference>
<dbReference type="AlphaFoldDB" id="A0AA42B0R4"/>
<dbReference type="InterPro" id="IPR016181">
    <property type="entry name" value="Acyl_CoA_acyltransferase"/>
</dbReference>
<organism evidence="5 6">
    <name type="scientific">Papaver nudicaule</name>
    <name type="common">Iceland poppy</name>
    <dbReference type="NCBI Taxonomy" id="74823"/>
    <lineage>
        <taxon>Eukaryota</taxon>
        <taxon>Viridiplantae</taxon>
        <taxon>Streptophyta</taxon>
        <taxon>Embryophyta</taxon>
        <taxon>Tracheophyta</taxon>
        <taxon>Spermatophyta</taxon>
        <taxon>Magnoliopsida</taxon>
        <taxon>Ranunculales</taxon>
        <taxon>Papaveraceae</taxon>
        <taxon>Papaveroideae</taxon>
        <taxon>Papaver</taxon>
    </lineage>
</organism>
<evidence type="ECO:0000256" key="2">
    <source>
        <dbReference type="ARBA" id="ARBA00023315"/>
    </source>
</evidence>
<keyword evidence="2" id="KW-0012">Acyltransferase</keyword>
<comment type="caution">
    <text evidence="5">The sequence shown here is derived from an EMBL/GenBank/DDBJ whole genome shotgun (WGS) entry which is preliminary data.</text>
</comment>
<dbReference type="PANTHER" id="PTHR23091:SF4">
    <property type="entry name" value="N-TERMINAL AMINO-ACID N(ALPHA)-ACETYLTRANSFERASE NATA"/>
    <property type="match status" value="1"/>
</dbReference>
<dbReference type="PANTHER" id="PTHR23091">
    <property type="entry name" value="N-TERMINAL ACETYLTRANSFERASE"/>
    <property type="match status" value="1"/>
</dbReference>
<evidence type="ECO:0000313" key="6">
    <source>
        <dbReference type="Proteomes" id="UP001177140"/>
    </source>
</evidence>
<comment type="similarity">
    <text evidence="3">Belongs to the acetyltransferase family. ARD1 subfamily.</text>
</comment>
<reference evidence="5" key="1">
    <citation type="submission" date="2022-03" db="EMBL/GenBank/DDBJ databases">
        <title>A functionally conserved STORR gene fusion in Papaver species that diverged 16.8 million years ago.</title>
        <authorList>
            <person name="Catania T."/>
        </authorList>
    </citation>
    <scope>NUCLEOTIDE SEQUENCE</scope>
    <source>
        <strain evidence="5">S-191538</strain>
    </source>
</reference>
<dbReference type="GO" id="GO:0031415">
    <property type="term" value="C:NatA complex"/>
    <property type="evidence" value="ECO:0007669"/>
    <property type="project" value="InterPro"/>
</dbReference>
<dbReference type="Pfam" id="PF00583">
    <property type="entry name" value="Acetyltransf_1"/>
    <property type="match status" value="1"/>
</dbReference>
<evidence type="ECO:0000256" key="1">
    <source>
        <dbReference type="ARBA" id="ARBA00022679"/>
    </source>
</evidence>
<sequence length="239" mass="26778">MVFIRLATLADIPEIKACALVCDPSSIKELDPAVVNSFLKDCILSPLDVVYVAECGGRIVGHVIGNMLICYKSKKEAEDEEEERREGYIRWLGVHPTHRKLGIATKLMTAAEKALVQEYGSEYVNLHVLVSNLAAVNLYTKILGYKIQIHDILAKFLDDGEDAYLMRKQLPDKQPQLQGRKATHGGGCFSSKANVALGWKLLRNVMSTEIKKKFSLRGYRNNNKNPFVKQIAVLQTMVM</sequence>
<dbReference type="InterPro" id="IPR000182">
    <property type="entry name" value="GNAT_dom"/>
</dbReference>
<keyword evidence="6" id="KW-1185">Reference proteome</keyword>